<dbReference type="Proteomes" id="UP000281899">
    <property type="component" value="Unassembled WGS sequence"/>
</dbReference>
<evidence type="ECO:0000313" key="2">
    <source>
        <dbReference type="Proteomes" id="UP000281899"/>
    </source>
</evidence>
<proteinExistence type="predicted"/>
<sequence>MDKLIITENTEFIYWDNFDYQINDSILVSNNAKKYRSSDELLKICRPVFTIHYKKGIQCGNSFTSKVLHVF</sequence>
<comment type="caution">
    <text evidence="1">The sequence shown here is derived from an EMBL/GenBank/DDBJ whole genome shotgun (WGS) entry which is preliminary data.</text>
</comment>
<keyword evidence="2" id="KW-1185">Reference proteome</keyword>
<gene>
    <name evidence="1" type="ORF">EGI15_22950</name>
</gene>
<organism evidence="1 2">
    <name type="scientific">Chryseobacterium cucumeris</name>
    <dbReference type="NCBI Taxonomy" id="1813611"/>
    <lineage>
        <taxon>Bacteria</taxon>
        <taxon>Pseudomonadati</taxon>
        <taxon>Bacteroidota</taxon>
        <taxon>Flavobacteriia</taxon>
        <taxon>Flavobacteriales</taxon>
        <taxon>Weeksellaceae</taxon>
        <taxon>Chryseobacterium group</taxon>
        <taxon>Chryseobacterium</taxon>
    </lineage>
</organism>
<protein>
    <submittedName>
        <fullName evidence="1">Uncharacterized protein</fullName>
    </submittedName>
</protein>
<accession>A0ABX9X244</accession>
<evidence type="ECO:0000313" key="1">
    <source>
        <dbReference type="EMBL" id="ROH86073.1"/>
    </source>
</evidence>
<name>A0ABX9X244_9FLAO</name>
<dbReference type="EMBL" id="RJTW01000013">
    <property type="protein sequence ID" value="ROH86073.1"/>
    <property type="molecule type" value="Genomic_DNA"/>
</dbReference>
<reference evidence="1 2" key="1">
    <citation type="submission" date="2018-11" db="EMBL/GenBank/DDBJ databases">
        <title>Proposal to divide the Flavobacteriaceae and reorganize its genera based on Amino Acid Identity values calculated from whole genome sequences.</title>
        <authorList>
            <person name="Nicholson A.C."/>
            <person name="Gulvik C.A."/>
            <person name="Whitney A.M."/>
            <person name="Humrighouse B.W."/>
            <person name="Bell M."/>
            <person name="Holmes B."/>
            <person name="Steigerwalt A."/>
            <person name="Villarma A."/>
            <person name="Sheth M."/>
            <person name="Batra D."/>
            <person name="Pryor J."/>
            <person name="Bernardet J.-F."/>
            <person name="Hugo C."/>
            <person name="Kampfer P."/>
            <person name="Newman J."/>
            <person name="Mcquiston J.R."/>
        </authorList>
    </citation>
    <scope>NUCLEOTIDE SEQUENCE [LARGE SCALE GENOMIC DNA]</scope>
    <source>
        <strain evidence="1 2">G0235</strain>
    </source>
</reference>